<dbReference type="PANTHER" id="PTHR24201:SF14">
    <property type="entry name" value="CYCLIN-DEPENDENT KINASE 4 INHIBITOR C-LIKE"/>
    <property type="match status" value="1"/>
</dbReference>
<gene>
    <name evidence="4" type="ORF">D4764_07G0006240</name>
</gene>
<comment type="caution">
    <text evidence="4">The sequence shown here is derived from an EMBL/GenBank/DDBJ whole genome shotgun (WGS) entry which is preliminary data.</text>
</comment>
<dbReference type="GO" id="GO:0005634">
    <property type="term" value="C:nucleus"/>
    <property type="evidence" value="ECO:0007669"/>
    <property type="project" value="TreeGrafter"/>
</dbReference>
<reference evidence="4 5" key="1">
    <citation type="submission" date="2019-04" db="EMBL/GenBank/DDBJ databases">
        <title>Chromosome genome assembly for Takifugu flavidus.</title>
        <authorList>
            <person name="Xiao S."/>
        </authorList>
    </citation>
    <scope>NUCLEOTIDE SEQUENCE [LARGE SCALE GENOMIC DNA]</scope>
    <source>
        <strain evidence="4">HTHZ2018</strain>
        <tissue evidence="4">Muscle</tissue>
    </source>
</reference>
<dbReference type="PROSITE" id="PS50088">
    <property type="entry name" value="ANK_REPEAT"/>
    <property type="match status" value="2"/>
</dbReference>
<evidence type="ECO:0000256" key="3">
    <source>
        <dbReference type="PROSITE-ProRule" id="PRU00023"/>
    </source>
</evidence>
<protein>
    <submittedName>
        <fullName evidence="4">Uncharacterized protein</fullName>
    </submittedName>
</protein>
<dbReference type="InterPro" id="IPR036770">
    <property type="entry name" value="Ankyrin_rpt-contain_sf"/>
</dbReference>
<feature type="repeat" description="ANK" evidence="3">
    <location>
        <begin position="103"/>
        <end position="135"/>
    </location>
</feature>
<dbReference type="SUPFAM" id="SSF48403">
    <property type="entry name" value="Ankyrin repeat"/>
    <property type="match status" value="1"/>
</dbReference>
<proteinExistence type="predicted"/>
<dbReference type="PANTHER" id="PTHR24201">
    <property type="entry name" value="ANK_REP_REGION DOMAIN-CONTAINING PROTEIN"/>
    <property type="match status" value="1"/>
</dbReference>
<dbReference type="Gene3D" id="1.25.40.20">
    <property type="entry name" value="Ankyrin repeat-containing domain"/>
    <property type="match status" value="2"/>
</dbReference>
<dbReference type="PROSITE" id="PS50297">
    <property type="entry name" value="ANK_REP_REGION"/>
    <property type="match status" value="2"/>
</dbReference>
<evidence type="ECO:0000313" key="4">
    <source>
        <dbReference type="EMBL" id="TWW57905.1"/>
    </source>
</evidence>
<dbReference type="Proteomes" id="UP000324091">
    <property type="component" value="Chromosome 7"/>
</dbReference>
<name>A0A5C6MSU6_9TELE</name>
<dbReference type="SMART" id="SM00248">
    <property type="entry name" value="ANK"/>
    <property type="match status" value="4"/>
</dbReference>
<keyword evidence="5" id="KW-1185">Reference proteome</keyword>
<sequence>MSASLEDLLCNASASGNRNEVTRLLQNGADVNGFNQFNRTALQVAKTSDAALILQLLQAGANPDVADPACGLTLLHDTSREGFDDSVQVLLEHGADANRVDVEGNLPLHVAAREGHLKVVQLLIGKTANPHQYNNEGFTALWVALQQGKTDTAQYLQSI</sequence>
<evidence type="ECO:0000256" key="1">
    <source>
        <dbReference type="ARBA" id="ARBA00022737"/>
    </source>
</evidence>
<evidence type="ECO:0000313" key="5">
    <source>
        <dbReference type="Proteomes" id="UP000324091"/>
    </source>
</evidence>
<evidence type="ECO:0000256" key="2">
    <source>
        <dbReference type="ARBA" id="ARBA00023043"/>
    </source>
</evidence>
<dbReference type="AlphaFoldDB" id="A0A5C6MSU6"/>
<dbReference type="Pfam" id="PF12796">
    <property type="entry name" value="Ank_2"/>
    <property type="match status" value="1"/>
</dbReference>
<dbReference type="InterPro" id="IPR002110">
    <property type="entry name" value="Ankyrin_rpt"/>
</dbReference>
<feature type="repeat" description="ANK" evidence="3">
    <location>
        <begin position="70"/>
        <end position="102"/>
    </location>
</feature>
<dbReference type="InterPro" id="IPR050776">
    <property type="entry name" value="Ank_Repeat/CDKN_Inhibitor"/>
</dbReference>
<keyword evidence="2 3" id="KW-0040">ANK repeat</keyword>
<dbReference type="EMBL" id="RHFK02000020">
    <property type="protein sequence ID" value="TWW57905.1"/>
    <property type="molecule type" value="Genomic_DNA"/>
</dbReference>
<keyword evidence="1" id="KW-0677">Repeat</keyword>
<organism evidence="4 5">
    <name type="scientific">Takifugu flavidus</name>
    <name type="common">sansaifugu</name>
    <dbReference type="NCBI Taxonomy" id="433684"/>
    <lineage>
        <taxon>Eukaryota</taxon>
        <taxon>Metazoa</taxon>
        <taxon>Chordata</taxon>
        <taxon>Craniata</taxon>
        <taxon>Vertebrata</taxon>
        <taxon>Euteleostomi</taxon>
        <taxon>Actinopterygii</taxon>
        <taxon>Neopterygii</taxon>
        <taxon>Teleostei</taxon>
        <taxon>Neoteleostei</taxon>
        <taxon>Acanthomorphata</taxon>
        <taxon>Eupercaria</taxon>
        <taxon>Tetraodontiformes</taxon>
        <taxon>Tetradontoidea</taxon>
        <taxon>Tetraodontidae</taxon>
        <taxon>Takifugu</taxon>
    </lineage>
</organism>
<accession>A0A5C6MSU6</accession>